<dbReference type="Proteomes" id="UP000755585">
    <property type="component" value="Unassembled WGS sequence"/>
</dbReference>
<dbReference type="EMBL" id="JAGINT010000001">
    <property type="protein sequence ID" value="MBP2348987.1"/>
    <property type="molecule type" value="Genomic_DNA"/>
</dbReference>
<evidence type="ECO:0000256" key="1">
    <source>
        <dbReference type="SAM" id="MobiDB-lite"/>
    </source>
</evidence>
<dbReference type="SUPFAM" id="SSF110296">
    <property type="entry name" value="Oligoxyloglucan reducing end-specific cellobiohydrolase"/>
    <property type="match status" value="1"/>
</dbReference>
<feature type="region of interest" description="Disordered" evidence="1">
    <location>
        <begin position="1"/>
        <end position="23"/>
    </location>
</feature>
<protein>
    <recommendedName>
        <fullName evidence="5">Exo-alpha-sialidase</fullName>
    </recommendedName>
</protein>
<organism evidence="3 4">
    <name type="scientific">Kribbella aluminosa</name>
    <dbReference type="NCBI Taxonomy" id="416017"/>
    <lineage>
        <taxon>Bacteria</taxon>
        <taxon>Bacillati</taxon>
        <taxon>Actinomycetota</taxon>
        <taxon>Actinomycetes</taxon>
        <taxon>Propionibacteriales</taxon>
        <taxon>Kribbellaceae</taxon>
        <taxon>Kribbella</taxon>
    </lineage>
</organism>
<dbReference type="InterPro" id="IPR015943">
    <property type="entry name" value="WD40/YVTN_repeat-like_dom_sf"/>
</dbReference>
<keyword evidence="2" id="KW-0812">Transmembrane</keyword>
<proteinExistence type="predicted"/>
<keyword evidence="4" id="KW-1185">Reference proteome</keyword>
<sequence length="310" mass="32563">MVRHTSTTNTSSATSDQQPQAEGRANRNWPILILVLVFAIALALVLARTIGTGKDKPTGSGPGGDPGMVLVNSLAVDPADGTLYAATHTGVFRVPASKQAARIAGRYQDTSGFVIPGPRHFLASGHPDPRENKPGRLGLIESTDAAQTWHSVSLDGRADFHTLRAAHGHVYGFDAATARFMVTQDLRTWDSRSVTPMLDFDVSPDVPDTILAATSEYGLARSSDGGRSFATVKNSPPLAVLSWPAANLLYGATPAGAVMASTDGGNTWEQRGSLDGQPTAIVAQGKQTLHAATASGIYTSSDGGRSFRRD</sequence>
<comment type="caution">
    <text evidence="3">The sequence shown here is derived from an EMBL/GenBank/DDBJ whole genome shotgun (WGS) entry which is preliminary data.</text>
</comment>
<evidence type="ECO:0000313" key="3">
    <source>
        <dbReference type="EMBL" id="MBP2348987.1"/>
    </source>
</evidence>
<name>A0ABS4UBG7_9ACTN</name>
<accession>A0ABS4UBG7</accession>
<dbReference type="InterPro" id="IPR054817">
    <property type="entry name" value="Glycosyl_F510_1955-like"/>
</dbReference>
<feature type="compositionally biased region" description="Low complexity" evidence="1">
    <location>
        <begin position="1"/>
        <end position="15"/>
    </location>
</feature>
<reference evidence="3 4" key="1">
    <citation type="submission" date="2021-03" db="EMBL/GenBank/DDBJ databases">
        <title>Sequencing the genomes of 1000 actinobacteria strains.</title>
        <authorList>
            <person name="Klenk H.-P."/>
        </authorList>
    </citation>
    <scope>NUCLEOTIDE SEQUENCE [LARGE SCALE GENOMIC DNA]</scope>
    <source>
        <strain evidence="3 4">DSM 18824</strain>
    </source>
</reference>
<evidence type="ECO:0008006" key="5">
    <source>
        <dbReference type="Google" id="ProtNLM"/>
    </source>
</evidence>
<keyword evidence="2" id="KW-0472">Membrane</keyword>
<evidence type="ECO:0000256" key="2">
    <source>
        <dbReference type="SAM" id="Phobius"/>
    </source>
</evidence>
<feature type="transmembrane region" description="Helical" evidence="2">
    <location>
        <begin position="29"/>
        <end position="47"/>
    </location>
</feature>
<keyword evidence="2" id="KW-1133">Transmembrane helix</keyword>
<gene>
    <name evidence="3" type="ORF">JOF29_000070</name>
</gene>
<dbReference type="NCBIfam" id="NF045728">
    <property type="entry name" value="glycosyl_F510_1955"/>
    <property type="match status" value="1"/>
</dbReference>
<dbReference type="Gene3D" id="2.130.10.10">
    <property type="entry name" value="YVTN repeat-like/Quinoprotein amine dehydrogenase"/>
    <property type="match status" value="2"/>
</dbReference>
<dbReference type="RefSeq" id="WP_245357384.1">
    <property type="nucleotide sequence ID" value="NZ_BAAAVU010000028.1"/>
</dbReference>
<evidence type="ECO:0000313" key="4">
    <source>
        <dbReference type="Proteomes" id="UP000755585"/>
    </source>
</evidence>